<protein>
    <submittedName>
        <fullName evidence="2">Uncharacterized protein</fullName>
    </submittedName>
</protein>
<evidence type="ECO:0000313" key="2">
    <source>
        <dbReference type="EMBL" id="EGN91005.1"/>
    </source>
</evidence>
<gene>
    <name evidence="2" type="ORF">SERLA73DRAFT_81487</name>
</gene>
<name>F8QL15_SERL3</name>
<dbReference type="Proteomes" id="UP000008063">
    <property type="component" value="Unassembled WGS sequence"/>
</dbReference>
<evidence type="ECO:0000313" key="3">
    <source>
        <dbReference type="Proteomes" id="UP000008063"/>
    </source>
</evidence>
<reference evidence="3" key="1">
    <citation type="journal article" date="2011" name="Science">
        <title>The plant cell wall-decomposing machinery underlies the functional diversity of forest fungi.</title>
        <authorList>
            <person name="Eastwood D.C."/>
            <person name="Floudas D."/>
            <person name="Binder M."/>
            <person name="Majcherczyk A."/>
            <person name="Schneider P."/>
            <person name="Aerts A."/>
            <person name="Asiegbu F.O."/>
            <person name="Baker S.E."/>
            <person name="Barry K."/>
            <person name="Bendiksby M."/>
            <person name="Blumentritt M."/>
            <person name="Coutinho P.M."/>
            <person name="Cullen D."/>
            <person name="de Vries R.P."/>
            <person name="Gathman A."/>
            <person name="Goodell B."/>
            <person name="Henrissat B."/>
            <person name="Ihrmark K."/>
            <person name="Kauserud H."/>
            <person name="Kohler A."/>
            <person name="LaButti K."/>
            <person name="Lapidus A."/>
            <person name="Lavin J.L."/>
            <person name="Lee Y.-H."/>
            <person name="Lindquist E."/>
            <person name="Lilly W."/>
            <person name="Lucas S."/>
            <person name="Morin E."/>
            <person name="Murat C."/>
            <person name="Oguiza J.A."/>
            <person name="Park J."/>
            <person name="Pisabarro A.G."/>
            <person name="Riley R."/>
            <person name="Rosling A."/>
            <person name="Salamov A."/>
            <person name="Schmidt O."/>
            <person name="Schmutz J."/>
            <person name="Skrede I."/>
            <person name="Stenlid J."/>
            <person name="Wiebenga A."/>
            <person name="Xie X."/>
            <person name="Kuees U."/>
            <person name="Hibbett D.S."/>
            <person name="Hoffmeister D."/>
            <person name="Hoegberg N."/>
            <person name="Martin F."/>
            <person name="Grigoriev I.V."/>
            <person name="Watkinson S.C."/>
        </authorList>
    </citation>
    <scope>NUCLEOTIDE SEQUENCE [LARGE SCALE GENOMIC DNA]</scope>
    <source>
        <strain evidence="3">strain S7.3</strain>
    </source>
</reference>
<sequence>MRRVIWKLRRLIHSAAGGPISPPGPGAGTSSIRPNGMDSEGGVGGGGGTLLEGLFKPGK</sequence>
<dbReference type="AlphaFoldDB" id="F8QL15"/>
<dbReference type="InParanoid" id="F8QL15"/>
<keyword evidence="3" id="KW-1185">Reference proteome</keyword>
<dbReference type="HOGENOM" id="CLU_3033813_0_0_1"/>
<evidence type="ECO:0000256" key="1">
    <source>
        <dbReference type="SAM" id="MobiDB-lite"/>
    </source>
</evidence>
<feature type="compositionally biased region" description="Gly residues" evidence="1">
    <location>
        <begin position="39"/>
        <end position="50"/>
    </location>
</feature>
<dbReference type="EMBL" id="GL946728">
    <property type="protein sequence ID" value="EGN91005.1"/>
    <property type="molecule type" value="Genomic_DNA"/>
</dbReference>
<organism evidence="3">
    <name type="scientific">Serpula lacrymans var. lacrymans (strain S7.3)</name>
    <name type="common">Dry rot fungus</name>
    <dbReference type="NCBI Taxonomy" id="936435"/>
    <lineage>
        <taxon>Eukaryota</taxon>
        <taxon>Fungi</taxon>
        <taxon>Dikarya</taxon>
        <taxon>Basidiomycota</taxon>
        <taxon>Agaricomycotina</taxon>
        <taxon>Agaricomycetes</taxon>
        <taxon>Agaricomycetidae</taxon>
        <taxon>Boletales</taxon>
        <taxon>Coniophorineae</taxon>
        <taxon>Serpulaceae</taxon>
        <taxon>Serpula</taxon>
    </lineage>
</organism>
<accession>F8QL15</accession>
<proteinExistence type="predicted"/>
<feature type="region of interest" description="Disordered" evidence="1">
    <location>
        <begin position="15"/>
        <end position="59"/>
    </location>
</feature>